<keyword evidence="2" id="KW-1003">Cell membrane</keyword>
<feature type="transmembrane region" description="Helical" evidence="6">
    <location>
        <begin position="178"/>
        <end position="199"/>
    </location>
</feature>
<feature type="transmembrane region" description="Helical" evidence="6">
    <location>
        <begin position="68"/>
        <end position="87"/>
    </location>
</feature>
<gene>
    <name evidence="8" type="ORF">L1994_08765</name>
</gene>
<feature type="domain" description="Glycine transporter" evidence="7">
    <location>
        <begin position="11"/>
        <end position="83"/>
    </location>
</feature>
<accession>A0AAF0FTG3</accession>
<dbReference type="PANTHER" id="PTHR30506">
    <property type="entry name" value="INNER MEMBRANE PROTEIN"/>
    <property type="match status" value="1"/>
</dbReference>
<evidence type="ECO:0000313" key="9">
    <source>
        <dbReference type="Proteomes" id="UP001218895"/>
    </source>
</evidence>
<keyword evidence="9" id="KW-1185">Reference proteome</keyword>
<evidence type="ECO:0000313" key="8">
    <source>
        <dbReference type="EMBL" id="WFN36233.1"/>
    </source>
</evidence>
<evidence type="ECO:0000256" key="6">
    <source>
        <dbReference type="SAM" id="Phobius"/>
    </source>
</evidence>
<feature type="transmembrane region" description="Helical" evidence="6">
    <location>
        <begin position="36"/>
        <end position="56"/>
    </location>
</feature>
<dbReference type="Proteomes" id="UP001218895">
    <property type="component" value="Chromosome"/>
</dbReference>
<dbReference type="Pfam" id="PF03458">
    <property type="entry name" value="Gly_transporter"/>
    <property type="match status" value="2"/>
</dbReference>
<evidence type="ECO:0000256" key="4">
    <source>
        <dbReference type="ARBA" id="ARBA00022989"/>
    </source>
</evidence>
<dbReference type="EMBL" id="CP091092">
    <property type="protein sequence ID" value="WFN36233.1"/>
    <property type="molecule type" value="Genomic_DNA"/>
</dbReference>
<dbReference type="GeneID" id="79950485"/>
<feature type="transmembrane region" description="Helical" evidence="6">
    <location>
        <begin position="153"/>
        <end position="172"/>
    </location>
</feature>
<keyword evidence="3 6" id="KW-0812">Transmembrane</keyword>
<dbReference type="KEGG" id="manq:L1994_08765"/>
<protein>
    <submittedName>
        <fullName evidence="8">TRIC cation channel family protein</fullName>
    </submittedName>
</protein>
<name>A0AAF0FTG3_9EURY</name>
<dbReference type="AlphaFoldDB" id="A0AAF0FTG3"/>
<dbReference type="GO" id="GO:0005886">
    <property type="term" value="C:plasma membrane"/>
    <property type="evidence" value="ECO:0007669"/>
    <property type="project" value="UniProtKB-SubCell"/>
</dbReference>
<evidence type="ECO:0000259" key="7">
    <source>
        <dbReference type="Pfam" id="PF03458"/>
    </source>
</evidence>
<reference evidence="8" key="1">
    <citation type="submission" date="2022-01" db="EMBL/GenBank/DDBJ databases">
        <title>Complete genome of Methanomicrobium antiquum DSM 21220.</title>
        <authorList>
            <person name="Chen S.-C."/>
            <person name="You Y.-T."/>
            <person name="Zhou Y.-Z."/>
            <person name="Lai M.-C."/>
        </authorList>
    </citation>
    <scope>NUCLEOTIDE SEQUENCE</scope>
    <source>
        <strain evidence="8">DSM 21220</strain>
    </source>
</reference>
<feature type="domain" description="Glycine transporter" evidence="7">
    <location>
        <begin position="96"/>
        <end position="168"/>
    </location>
</feature>
<feature type="transmembrane region" description="Helical" evidence="6">
    <location>
        <begin position="12"/>
        <end position="29"/>
    </location>
</feature>
<dbReference type="RefSeq" id="WP_278099071.1">
    <property type="nucleotide sequence ID" value="NZ_CP091092.1"/>
</dbReference>
<evidence type="ECO:0000256" key="3">
    <source>
        <dbReference type="ARBA" id="ARBA00022692"/>
    </source>
</evidence>
<dbReference type="PANTHER" id="PTHR30506:SF3">
    <property type="entry name" value="UPF0126 INNER MEMBRANE PROTEIN YADS-RELATED"/>
    <property type="match status" value="1"/>
</dbReference>
<dbReference type="InterPro" id="IPR005115">
    <property type="entry name" value="Gly_transporter"/>
</dbReference>
<evidence type="ECO:0000256" key="1">
    <source>
        <dbReference type="ARBA" id="ARBA00004651"/>
    </source>
</evidence>
<organism evidence="8 9">
    <name type="scientific">Methanomicrobium antiquum</name>
    <dbReference type="NCBI Taxonomy" id="487686"/>
    <lineage>
        <taxon>Archaea</taxon>
        <taxon>Methanobacteriati</taxon>
        <taxon>Methanobacteriota</taxon>
        <taxon>Stenosarchaea group</taxon>
        <taxon>Methanomicrobia</taxon>
        <taxon>Methanomicrobiales</taxon>
        <taxon>Methanomicrobiaceae</taxon>
        <taxon>Methanomicrobium</taxon>
    </lineage>
</organism>
<proteinExistence type="predicted"/>
<keyword evidence="5 6" id="KW-0472">Membrane</keyword>
<feature type="transmembrane region" description="Helical" evidence="6">
    <location>
        <begin position="116"/>
        <end position="141"/>
    </location>
</feature>
<keyword evidence="4 6" id="KW-1133">Transmembrane helix</keyword>
<evidence type="ECO:0000256" key="5">
    <source>
        <dbReference type="ARBA" id="ARBA00023136"/>
    </source>
</evidence>
<evidence type="ECO:0000256" key="2">
    <source>
        <dbReference type="ARBA" id="ARBA00022475"/>
    </source>
</evidence>
<sequence>MIETTFPPDYFIGIIGIAVFAITGVLAGAKRGMDLFGIVVIALVTALGGGTLRDIILDAPVFWLENLHILWIAVIAAIAAFFLEDYFWKTYKPLLHLDALGVALFNVQAIDKTLALGFSPAIAIIMGIITGIFGGIMRDILTDRPNLVLKQELYATPILAGGILYVLMLYLFPDAGVFNTISAIAVVLIIRVAAIRWNLTYPKWLLFAGKESQ</sequence>
<comment type="subcellular location">
    <subcellularLocation>
        <location evidence="1">Cell membrane</location>
        <topology evidence="1">Multi-pass membrane protein</topology>
    </subcellularLocation>
</comment>